<dbReference type="Gene3D" id="3.40.50.2000">
    <property type="entry name" value="Glycogen Phosphorylase B"/>
    <property type="match status" value="2"/>
</dbReference>
<dbReference type="AlphaFoldDB" id="A0A1B7ZCC4"/>
<dbReference type="SUPFAM" id="SSF53756">
    <property type="entry name" value="UDP-Glycosyltransferase/glycogen phosphorylase"/>
    <property type="match status" value="1"/>
</dbReference>
<dbReference type="Proteomes" id="UP000092164">
    <property type="component" value="Unassembled WGS sequence"/>
</dbReference>
<comment type="caution">
    <text evidence="2">The sequence shown here is derived from an EMBL/GenBank/DDBJ whole genome shotgun (WGS) entry which is preliminary data.</text>
</comment>
<organism evidence="2 3">
    <name type="scientific">Maribacter hydrothermalis</name>
    <dbReference type="NCBI Taxonomy" id="1836467"/>
    <lineage>
        <taxon>Bacteria</taxon>
        <taxon>Pseudomonadati</taxon>
        <taxon>Bacteroidota</taxon>
        <taxon>Flavobacteriia</taxon>
        <taxon>Flavobacteriales</taxon>
        <taxon>Flavobacteriaceae</taxon>
        <taxon>Maribacter</taxon>
    </lineage>
</organism>
<reference evidence="3" key="1">
    <citation type="submission" date="2016-06" db="EMBL/GenBank/DDBJ databases">
        <authorList>
            <person name="Zhan P."/>
        </authorList>
    </citation>
    <scope>NUCLEOTIDE SEQUENCE [LARGE SCALE GENOMIC DNA]</scope>
    <source>
        <strain evidence="3">T28</strain>
    </source>
</reference>
<dbReference type="EMBL" id="LZFP01000007">
    <property type="protein sequence ID" value="OBR40578.1"/>
    <property type="molecule type" value="Genomic_DNA"/>
</dbReference>
<dbReference type="Pfam" id="PF00534">
    <property type="entry name" value="Glycos_transf_1"/>
    <property type="match status" value="1"/>
</dbReference>
<gene>
    <name evidence="2" type="ORF">A9200_15815</name>
</gene>
<dbReference type="KEGG" id="mart:BTR34_12155"/>
<keyword evidence="3" id="KW-1185">Reference proteome</keyword>
<dbReference type="PANTHER" id="PTHR12526">
    <property type="entry name" value="GLYCOSYLTRANSFERASE"/>
    <property type="match status" value="1"/>
</dbReference>
<evidence type="ECO:0000259" key="1">
    <source>
        <dbReference type="Pfam" id="PF00534"/>
    </source>
</evidence>
<name>A0A1B7ZCC4_9FLAO</name>
<proteinExistence type="predicted"/>
<sequence length="412" mass="47764">MKKTRLLISAFACGPHRGSEPGMGWNFVTGLSEYFEVHVITEKIEFEDSVQEYLYLNKSLNVSFYFIPIVKNDKLRKLWPPSYYWYYKDWQYKAYNLALKLDKEYDFDVIHQLNMVGYREPGYLWKINKPFVWGPIGGLENSPWSFLPTLGFKGFVFYSFRNIINLYQRNFYLRPKLATRRDNMVLISATEKVGIIAKKVWSKESVILSEVGQLNNNILAVNQRKENEPLNIVWSGLHTPGKNLKLLLRALKEINVSYKLNVLGQGEMTEKWMKIAEKYNISQNIVWHGWVKQSQAVTIMRKGHVFIITSISDLTSTVTLEALSSGLPIICLNHCGFADVVTEDCGFRISISSPKIATLEIKDAILKLFWDEKLRLKLSQGALNRAKCYSWKDKITTLDNVYKLLLENNNIR</sequence>
<accession>A0A1B7ZCC4</accession>
<dbReference type="OrthoDB" id="9801609at2"/>
<evidence type="ECO:0000313" key="3">
    <source>
        <dbReference type="Proteomes" id="UP000092164"/>
    </source>
</evidence>
<protein>
    <recommendedName>
        <fullName evidence="1">Glycosyl transferase family 1 domain-containing protein</fullName>
    </recommendedName>
</protein>
<dbReference type="CDD" id="cd03801">
    <property type="entry name" value="GT4_PimA-like"/>
    <property type="match status" value="1"/>
</dbReference>
<dbReference type="GO" id="GO:0016757">
    <property type="term" value="F:glycosyltransferase activity"/>
    <property type="evidence" value="ECO:0007669"/>
    <property type="project" value="InterPro"/>
</dbReference>
<feature type="domain" description="Glycosyl transferase family 1" evidence="1">
    <location>
        <begin position="226"/>
        <end position="382"/>
    </location>
</feature>
<dbReference type="STRING" id="1836467.BTR34_12155"/>
<dbReference type="InterPro" id="IPR001296">
    <property type="entry name" value="Glyco_trans_1"/>
</dbReference>
<dbReference type="RefSeq" id="WP_068483826.1">
    <property type="nucleotide sequence ID" value="NZ_CP018760.1"/>
</dbReference>
<evidence type="ECO:0000313" key="2">
    <source>
        <dbReference type="EMBL" id="OBR40578.1"/>
    </source>
</evidence>